<reference evidence="2 3" key="1">
    <citation type="submission" date="2021-05" db="EMBL/GenBank/DDBJ databases">
        <title>Novel Bacillus species.</title>
        <authorList>
            <person name="Liu G."/>
        </authorList>
    </citation>
    <scope>NUCLEOTIDE SEQUENCE [LARGE SCALE GENOMIC DNA]</scope>
    <source>
        <strain evidence="3">FJAT-49780</strain>
    </source>
</reference>
<organism evidence="2 3">
    <name type="scientific">Lederbergia citri</name>
    <dbReference type="NCBI Taxonomy" id="2833580"/>
    <lineage>
        <taxon>Bacteria</taxon>
        <taxon>Bacillati</taxon>
        <taxon>Bacillota</taxon>
        <taxon>Bacilli</taxon>
        <taxon>Bacillales</taxon>
        <taxon>Bacillaceae</taxon>
        <taxon>Lederbergia</taxon>
    </lineage>
</organism>
<evidence type="ECO:0000313" key="2">
    <source>
        <dbReference type="EMBL" id="MBS4195268.1"/>
    </source>
</evidence>
<keyword evidence="3" id="KW-1185">Reference proteome</keyword>
<feature type="transmembrane region" description="Helical" evidence="1">
    <location>
        <begin position="49"/>
        <end position="68"/>
    </location>
</feature>
<sequence>MDYKNMTLEELKNDLISEAQKGHPFFLAGALYWLAMGIIGFWLEGQQLAMIYLIGTCSIFPLAILFGNIQKINILSKNPLGVLGGIIGGIQAFYLPIWVVVYMEHYEWLPMAIGVLGASHFLPYLWIYKSRAYLLFTISMALVSFIFGYVLIDQAFLSLPFILMGLYLLMVLVLIMETKDFKSKTSINIS</sequence>
<feature type="transmembrane region" description="Helical" evidence="1">
    <location>
        <begin position="80"/>
        <end position="102"/>
    </location>
</feature>
<feature type="transmembrane region" description="Helical" evidence="1">
    <location>
        <begin position="108"/>
        <end position="126"/>
    </location>
</feature>
<keyword evidence="1" id="KW-0812">Transmembrane</keyword>
<feature type="transmembrane region" description="Helical" evidence="1">
    <location>
        <begin position="25"/>
        <end position="43"/>
    </location>
</feature>
<proteinExistence type="predicted"/>
<keyword evidence="1" id="KW-1133">Transmembrane helix</keyword>
<name>A0A942TED0_9BACI</name>
<dbReference type="InterPro" id="IPR053824">
    <property type="entry name" value="DUF7010"/>
</dbReference>
<evidence type="ECO:0000256" key="1">
    <source>
        <dbReference type="SAM" id="Phobius"/>
    </source>
</evidence>
<feature type="transmembrane region" description="Helical" evidence="1">
    <location>
        <begin position="158"/>
        <end position="176"/>
    </location>
</feature>
<protein>
    <submittedName>
        <fullName evidence="2">Uncharacterized protein</fullName>
    </submittedName>
</protein>
<dbReference type="AlphaFoldDB" id="A0A942TED0"/>
<keyword evidence="1" id="KW-0472">Membrane</keyword>
<dbReference type="Proteomes" id="UP000681414">
    <property type="component" value="Unassembled WGS sequence"/>
</dbReference>
<dbReference type="Pfam" id="PF22765">
    <property type="entry name" value="DUF7010"/>
    <property type="match status" value="1"/>
</dbReference>
<feature type="transmembrane region" description="Helical" evidence="1">
    <location>
        <begin position="133"/>
        <end position="152"/>
    </location>
</feature>
<gene>
    <name evidence="2" type="ORF">KHA97_09385</name>
</gene>
<accession>A0A942TED0</accession>
<evidence type="ECO:0000313" key="3">
    <source>
        <dbReference type="Proteomes" id="UP000681414"/>
    </source>
</evidence>
<dbReference type="RefSeq" id="WP_213124498.1">
    <property type="nucleotide sequence ID" value="NZ_JAGYPG010000002.1"/>
</dbReference>
<comment type="caution">
    <text evidence="2">The sequence shown here is derived from an EMBL/GenBank/DDBJ whole genome shotgun (WGS) entry which is preliminary data.</text>
</comment>
<dbReference type="EMBL" id="JAGYPG010000002">
    <property type="protein sequence ID" value="MBS4195268.1"/>
    <property type="molecule type" value="Genomic_DNA"/>
</dbReference>